<keyword evidence="2" id="KW-1185">Reference proteome</keyword>
<reference evidence="1 2" key="1">
    <citation type="submission" date="2018-03" db="EMBL/GenBank/DDBJ databases">
        <title>Comparative analysis of microorganisms from saline springs in Andes Mountain Range, Colombia.</title>
        <authorList>
            <person name="Rubin E."/>
        </authorList>
    </citation>
    <scope>NUCLEOTIDE SEQUENCE [LARGE SCALE GENOMIC DNA]</scope>
    <source>
        <strain evidence="1 2">CG 23</strain>
    </source>
</reference>
<organism evidence="1 2">
    <name type="scientific">Isoptericola halotolerans</name>
    <dbReference type="NCBI Taxonomy" id="300560"/>
    <lineage>
        <taxon>Bacteria</taxon>
        <taxon>Bacillati</taxon>
        <taxon>Actinomycetota</taxon>
        <taxon>Actinomycetes</taxon>
        <taxon>Micrococcales</taxon>
        <taxon>Promicromonosporaceae</taxon>
        <taxon>Isoptericola</taxon>
    </lineage>
</organism>
<evidence type="ECO:0000313" key="1">
    <source>
        <dbReference type="EMBL" id="PRZ04898.1"/>
    </source>
</evidence>
<name>A0ABX5EBM3_9MICO</name>
<dbReference type="RefSeq" id="WP_106268971.1">
    <property type="nucleotide sequence ID" value="NZ_PVTX01000009.1"/>
</dbReference>
<comment type="caution">
    <text evidence="1">The sequence shown here is derived from an EMBL/GenBank/DDBJ whole genome shotgun (WGS) entry which is preliminary data.</text>
</comment>
<proteinExistence type="predicted"/>
<gene>
    <name evidence="1" type="ORF">BCL65_109138</name>
</gene>
<sequence>MRGSDTSRWTLLFADLEAQLVAEEAAEREGAVAELTRAEQASVPLVDRLRAARGRPLRLDLRDGESLEGRLERVATEWVQIDARSPRGGHRQHVVPLSAVVGITGLGRHAVPSAARTDRLGLGTALRGLQRDRARVQVRTTAHVVLGRIARVGADHLDLEELDAARPSVRVVPFTALVRVSET</sequence>
<protein>
    <submittedName>
        <fullName evidence="1">Uncharacterized protein</fullName>
    </submittedName>
</protein>
<dbReference type="Proteomes" id="UP000239895">
    <property type="component" value="Unassembled WGS sequence"/>
</dbReference>
<accession>A0ABX5EBM3</accession>
<dbReference type="EMBL" id="PVTX01000009">
    <property type="protein sequence ID" value="PRZ04898.1"/>
    <property type="molecule type" value="Genomic_DNA"/>
</dbReference>
<evidence type="ECO:0000313" key="2">
    <source>
        <dbReference type="Proteomes" id="UP000239895"/>
    </source>
</evidence>